<accession>A3XLM3</accession>
<dbReference type="InterPro" id="IPR029068">
    <property type="entry name" value="Glyas_Bleomycin-R_OHBP_Dase"/>
</dbReference>
<dbReference type="InterPro" id="IPR004360">
    <property type="entry name" value="Glyas_Fos-R_dOase_dom"/>
</dbReference>
<sequence length="127" mass="14663">MLQNIHHIAIICSDYSTSKTFYTEVLGLEIIKETFREERKSYKLDLALNGNYIIELFSFPNAPQRISRPEAQGLRHLAFSVNNIESAIEELHAKGVTTEAIRVDEITGKRFTFFEDPDQLPLELYEI</sequence>
<dbReference type="AlphaFoldDB" id="A3XLM3"/>
<reference evidence="3 4" key="1">
    <citation type="journal article" date="2007" name="Nature">
        <title>Light stimulates growth of proteorhodopsin-containing marine Flavobacteria.</title>
        <authorList>
            <person name="Gomez-Consarnau L."/>
            <person name="Gonzalez J.M."/>
            <person name="Coll-Llado M."/>
            <person name="Gourdon P."/>
            <person name="Pascher T."/>
            <person name="Neutze R."/>
            <person name="Pedros-Alio C."/>
            <person name="Pinhassi J."/>
        </authorList>
    </citation>
    <scope>NUCLEOTIDE SEQUENCE [LARGE SCALE GENOMIC DNA]</scope>
    <source>
        <strain evidence="3 4">MED217</strain>
    </source>
</reference>
<dbReference type="HOGENOM" id="CLU_046006_2_4_10"/>
<dbReference type="RefSeq" id="WP_009780738.1">
    <property type="nucleotide sequence ID" value="NZ_CH672395.1"/>
</dbReference>
<dbReference type="InterPro" id="IPR037478">
    <property type="entry name" value="YwkD-like_dom"/>
</dbReference>
<dbReference type="Pfam" id="PF00903">
    <property type="entry name" value="Glyoxalase"/>
    <property type="match status" value="1"/>
</dbReference>
<dbReference type="EMBL" id="AANC01000004">
    <property type="protein sequence ID" value="EAQ49549.1"/>
    <property type="molecule type" value="Genomic_DNA"/>
</dbReference>
<name>A3XLM3_LEEBM</name>
<dbReference type="GO" id="GO:0046872">
    <property type="term" value="F:metal ion binding"/>
    <property type="evidence" value="ECO:0007669"/>
    <property type="project" value="UniProtKB-KW"/>
</dbReference>
<keyword evidence="4" id="KW-1185">Reference proteome</keyword>
<proteinExistence type="predicted"/>
<keyword evidence="1" id="KW-0479">Metal-binding</keyword>
<organism evidence="3 4">
    <name type="scientific">Leeuwenhoekiella blandensis (strain CECT 7118 / CCUG 51940 / KCTC 22103 / MED217)</name>
    <name type="common">Flavobacterium sp. (strain MED217)</name>
    <dbReference type="NCBI Taxonomy" id="398720"/>
    <lineage>
        <taxon>Bacteria</taxon>
        <taxon>Pseudomonadati</taxon>
        <taxon>Bacteroidota</taxon>
        <taxon>Flavobacteriia</taxon>
        <taxon>Flavobacteriales</taxon>
        <taxon>Flavobacteriaceae</taxon>
        <taxon>Leeuwenhoekiella</taxon>
    </lineage>
</organism>
<dbReference type="OrthoDB" id="9795618at2"/>
<gene>
    <name evidence="3" type="ORF">MED217_11859</name>
</gene>
<protein>
    <recommendedName>
        <fullName evidence="2">VOC domain-containing protein</fullName>
    </recommendedName>
</protein>
<dbReference type="PANTHER" id="PTHR36113">
    <property type="entry name" value="LYASE, PUTATIVE-RELATED-RELATED"/>
    <property type="match status" value="1"/>
</dbReference>
<feature type="domain" description="VOC" evidence="2">
    <location>
        <begin position="4"/>
        <end position="127"/>
    </location>
</feature>
<evidence type="ECO:0000259" key="2">
    <source>
        <dbReference type="PROSITE" id="PS51819"/>
    </source>
</evidence>
<dbReference type="NCBIfam" id="NF008551">
    <property type="entry name" value="PRK11478.1"/>
    <property type="match status" value="1"/>
</dbReference>
<dbReference type="InterPro" id="IPR051332">
    <property type="entry name" value="Fosfomycin_Res_Enzymes"/>
</dbReference>
<dbReference type="InterPro" id="IPR037523">
    <property type="entry name" value="VOC_core"/>
</dbReference>
<dbReference type="CDD" id="cd08352">
    <property type="entry name" value="VOC_Bs_YwkD_like"/>
    <property type="match status" value="1"/>
</dbReference>
<dbReference type="PANTHER" id="PTHR36113:SF6">
    <property type="entry name" value="FOSFOMYCIN RESISTANCE PROTEIN FOSX"/>
    <property type="match status" value="1"/>
</dbReference>
<evidence type="ECO:0000256" key="1">
    <source>
        <dbReference type="ARBA" id="ARBA00022723"/>
    </source>
</evidence>
<evidence type="ECO:0000313" key="3">
    <source>
        <dbReference type="EMBL" id="EAQ49549.1"/>
    </source>
</evidence>
<dbReference type="eggNOG" id="COG0346">
    <property type="taxonomic scope" value="Bacteria"/>
</dbReference>
<comment type="caution">
    <text evidence="3">The sequence shown here is derived from an EMBL/GenBank/DDBJ whole genome shotgun (WGS) entry which is preliminary data.</text>
</comment>
<dbReference type="Gene3D" id="3.10.180.10">
    <property type="entry name" value="2,3-Dihydroxybiphenyl 1,2-Dioxygenase, domain 1"/>
    <property type="match status" value="1"/>
</dbReference>
<dbReference type="STRING" id="398720.MED217_11859"/>
<dbReference type="Proteomes" id="UP000001601">
    <property type="component" value="Unassembled WGS sequence"/>
</dbReference>
<dbReference type="PROSITE" id="PS51819">
    <property type="entry name" value="VOC"/>
    <property type="match status" value="1"/>
</dbReference>
<evidence type="ECO:0000313" key="4">
    <source>
        <dbReference type="Proteomes" id="UP000001601"/>
    </source>
</evidence>
<dbReference type="SUPFAM" id="SSF54593">
    <property type="entry name" value="Glyoxalase/Bleomycin resistance protein/Dihydroxybiphenyl dioxygenase"/>
    <property type="match status" value="1"/>
</dbReference>